<accession>A0ABY2XQ00</accession>
<dbReference type="EMBL" id="VCQT01000022">
    <property type="protein sequence ID" value="TMW13730.1"/>
    <property type="molecule type" value="Genomic_DNA"/>
</dbReference>
<organism evidence="1 2">
    <name type="scientific">Alloalcanivorax gelatiniphagus</name>
    <dbReference type="NCBI Taxonomy" id="1194167"/>
    <lineage>
        <taxon>Bacteria</taxon>
        <taxon>Pseudomonadati</taxon>
        <taxon>Pseudomonadota</taxon>
        <taxon>Gammaproteobacteria</taxon>
        <taxon>Oceanospirillales</taxon>
        <taxon>Alcanivoracaceae</taxon>
        <taxon>Alloalcanivorax</taxon>
    </lineage>
</organism>
<evidence type="ECO:0000313" key="2">
    <source>
        <dbReference type="Proteomes" id="UP000739180"/>
    </source>
</evidence>
<keyword evidence="2" id="KW-1185">Reference proteome</keyword>
<dbReference type="Proteomes" id="UP000739180">
    <property type="component" value="Unassembled WGS sequence"/>
</dbReference>
<dbReference type="RefSeq" id="WP_138771770.1">
    <property type="nucleotide sequence ID" value="NZ_JBHSSX010000038.1"/>
</dbReference>
<name>A0ABY2XQ00_9GAMM</name>
<protein>
    <submittedName>
        <fullName evidence="1">DUF2559 family protein</fullName>
    </submittedName>
</protein>
<evidence type="ECO:0000313" key="1">
    <source>
        <dbReference type="EMBL" id="TMW13730.1"/>
    </source>
</evidence>
<dbReference type="InterPro" id="IPR022541">
    <property type="entry name" value="YhfG"/>
</dbReference>
<proteinExistence type="predicted"/>
<reference evidence="1 2" key="1">
    <citation type="submission" date="2019-05" db="EMBL/GenBank/DDBJ databases">
        <title>Genome of Alcanivorax gelatiniphagus, an oil degrading marine bacteria.</title>
        <authorList>
            <person name="Kwon K.K."/>
        </authorList>
    </citation>
    <scope>NUCLEOTIDE SEQUENCE [LARGE SCALE GENOMIC DNA]</scope>
    <source>
        <strain evidence="1 2">MEBiC 08158</strain>
    </source>
</reference>
<comment type="caution">
    <text evidence="1">The sequence shown here is derived from an EMBL/GenBank/DDBJ whole genome shotgun (WGS) entry which is preliminary data.</text>
</comment>
<gene>
    <name evidence="1" type="ORF">FGS76_06275</name>
</gene>
<dbReference type="Pfam" id="PF10832">
    <property type="entry name" value="YhfG"/>
    <property type="match status" value="1"/>
</dbReference>
<sequence>MAGKSLTIKEKKSYYAKVRGSNYRASLRLEGFQVSDSESLKPLPSRQTVIDKYRSKVKI</sequence>